<keyword evidence="3" id="KW-1185">Reference proteome</keyword>
<dbReference type="Proteomes" id="UP000693972">
    <property type="component" value="Unassembled WGS sequence"/>
</dbReference>
<name>A0A975TRZ1_9RHOB</name>
<dbReference type="AlphaFoldDB" id="A0A975TRZ1"/>
<accession>A0A975TRZ1</accession>
<sequence>MTGNDGAAVDQVGTLSITPDGTYRCVMQSPDVFGSGAPDHVIREGRAPALFSTLEVLIRTNARDGFRDPSEDIAEYTGPGGTVAVLPGQQFNGLASPVGSQFIGAINAMTEPDCLPFG</sequence>
<organism evidence="2">
    <name type="scientific">Gymnodinialimonas phycosphaerae</name>
    <dbReference type="NCBI Taxonomy" id="2841589"/>
    <lineage>
        <taxon>Bacteria</taxon>
        <taxon>Pseudomonadati</taxon>
        <taxon>Pseudomonadota</taxon>
        <taxon>Alphaproteobacteria</taxon>
        <taxon>Rhodobacterales</taxon>
        <taxon>Paracoccaceae</taxon>
        <taxon>Gymnodinialimonas</taxon>
    </lineage>
</organism>
<gene>
    <name evidence="1" type="ORF">KUL25_14170</name>
    <name evidence="2" type="ORF">KUL25_14175</name>
</gene>
<evidence type="ECO:0000313" key="1">
    <source>
        <dbReference type="EMBL" id="MBY4893901.1"/>
    </source>
</evidence>
<proteinExistence type="predicted"/>
<protein>
    <submittedName>
        <fullName evidence="2">Uncharacterized protein</fullName>
    </submittedName>
</protein>
<reference evidence="2 3" key="1">
    <citation type="submission" date="2021-07" db="EMBL/GenBank/DDBJ databases">
        <title>Karlodiniumbacter phycospheric gen. nov., sp. nov., a phycosphere bacterium isolated from karlodinium veneficum.</title>
        <authorList>
            <person name="Peng Y."/>
            <person name="Jiang L."/>
            <person name="Lee J."/>
        </authorList>
    </citation>
    <scope>NUCLEOTIDE SEQUENCE</scope>
    <source>
        <strain evidence="2 3">N5</strain>
    </source>
</reference>
<evidence type="ECO:0000313" key="3">
    <source>
        <dbReference type="Proteomes" id="UP000693972"/>
    </source>
</evidence>
<dbReference type="RefSeq" id="WP_257893538.1">
    <property type="nucleotide sequence ID" value="NZ_JAIMBW010000001.1"/>
</dbReference>
<dbReference type="EMBL" id="JAIMBW010000001">
    <property type="protein sequence ID" value="MBY4893901.1"/>
    <property type="molecule type" value="Genomic_DNA"/>
</dbReference>
<dbReference type="EMBL" id="CP078073">
    <property type="protein sequence ID" value="QXL86594.1"/>
    <property type="molecule type" value="Genomic_DNA"/>
</dbReference>
<evidence type="ECO:0000313" key="2">
    <source>
        <dbReference type="EMBL" id="QXL86594.1"/>
    </source>
</evidence>